<organism evidence="1 2">
    <name type="scientific">Dictyostelium purpureum</name>
    <name type="common">Slime mold</name>
    <dbReference type="NCBI Taxonomy" id="5786"/>
    <lineage>
        <taxon>Eukaryota</taxon>
        <taxon>Amoebozoa</taxon>
        <taxon>Evosea</taxon>
        <taxon>Eumycetozoa</taxon>
        <taxon>Dictyostelia</taxon>
        <taxon>Dictyosteliales</taxon>
        <taxon>Dictyosteliaceae</taxon>
        <taxon>Dictyostelium</taxon>
    </lineage>
</organism>
<dbReference type="VEuPathDB" id="AmoebaDB:DICPUDRAFT_99935"/>
<dbReference type="PANTHER" id="PTHR32423">
    <property type="entry name" value="SAP DOMAIN-CONTAINING PROTEIN-RELATED"/>
    <property type="match status" value="1"/>
</dbReference>
<proteinExistence type="predicted"/>
<dbReference type="KEGG" id="dpp:DICPUDRAFT_99935"/>
<name>F1A3W9_DICPU</name>
<protein>
    <submittedName>
        <fullName evidence="1">Uncharacterized protein</fullName>
    </submittedName>
</protein>
<dbReference type="AlphaFoldDB" id="F1A3W9"/>
<accession>F1A3W9</accession>
<dbReference type="InParanoid" id="F1A3W9"/>
<dbReference type="RefSeq" id="XP_003294362.1">
    <property type="nucleotide sequence ID" value="XM_003294314.1"/>
</dbReference>
<dbReference type="EMBL" id="GL871483">
    <property type="protein sequence ID" value="EGC29107.1"/>
    <property type="molecule type" value="Genomic_DNA"/>
</dbReference>
<reference evidence="2" key="1">
    <citation type="journal article" date="2011" name="Genome Biol.">
        <title>Comparative genomics of the social amoebae Dictyostelium discoideum and Dictyostelium purpureum.</title>
        <authorList>
            <consortium name="US DOE Joint Genome Institute (JGI-PGF)"/>
            <person name="Sucgang R."/>
            <person name="Kuo A."/>
            <person name="Tian X."/>
            <person name="Salerno W."/>
            <person name="Parikh A."/>
            <person name="Feasley C.L."/>
            <person name="Dalin E."/>
            <person name="Tu H."/>
            <person name="Huang E."/>
            <person name="Barry K."/>
            <person name="Lindquist E."/>
            <person name="Shapiro H."/>
            <person name="Bruce D."/>
            <person name="Schmutz J."/>
            <person name="Salamov A."/>
            <person name="Fey P."/>
            <person name="Gaudet P."/>
            <person name="Anjard C."/>
            <person name="Babu M.M."/>
            <person name="Basu S."/>
            <person name="Bushmanova Y."/>
            <person name="van der Wel H."/>
            <person name="Katoh-Kurasawa M."/>
            <person name="Dinh C."/>
            <person name="Coutinho P.M."/>
            <person name="Saito T."/>
            <person name="Elias M."/>
            <person name="Schaap P."/>
            <person name="Kay R.R."/>
            <person name="Henrissat B."/>
            <person name="Eichinger L."/>
            <person name="Rivero F."/>
            <person name="Putnam N.H."/>
            <person name="West C.M."/>
            <person name="Loomis W.F."/>
            <person name="Chisholm R.L."/>
            <person name="Shaulsky G."/>
            <person name="Strassmann J.E."/>
            <person name="Queller D.C."/>
            <person name="Kuspa A."/>
            <person name="Grigoriev I.V."/>
        </authorList>
    </citation>
    <scope>NUCLEOTIDE SEQUENCE [LARGE SCALE GENOMIC DNA]</scope>
    <source>
        <strain evidence="2">QSDP1</strain>
    </source>
</reference>
<dbReference type="Proteomes" id="UP000001064">
    <property type="component" value="Unassembled WGS sequence"/>
</dbReference>
<gene>
    <name evidence="1" type="ORF">DICPUDRAFT_99935</name>
</gene>
<dbReference type="GeneID" id="10506595"/>
<evidence type="ECO:0000313" key="2">
    <source>
        <dbReference type="Proteomes" id="UP000001064"/>
    </source>
</evidence>
<evidence type="ECO:0000313" key="1">
    <source>
        <dbReference type="EMBL" id="EGC29107.1"/>
    </source>
</evidence>
<keyword evidence="2" id="KW-1185">Reference proteome</keyword>
<dbReference type="PANTHER" id="PTHR32423:SF65">
    <property type="entry name" value="F-BOX DOMAIN-CONTAINING PROTEIN"/>
    <property type="match status" value="1"/>
</dbReference>
<sequence>METNNFQTIIKFLLNHIYISSPYKRFSSRANHNNNEAISLSLVSKEFFQITSRVLTNEIIGFKNYDILKSLIDHNGKKPFKLIHNTIEYDPLGNKPFILIKKYHSFQQYQKDISEGVTFERALVCSLGHSDSMKVLKKISIFPNNHLFDLTITEDSHDCVREIKEFLQIDIPESLNRVNKVLVEGNFKSDIKTNKIHHDLLKAIVKLNAKRVWYNSRDSKGTHYLYNSLFLDNTATESIIFEIGDHQEPFSLNAIRHLPNLKKLSTYVAFHDIIRLANNVYSKKTSCKIFNGVPHGSFDSESVVDTFNNNMVLFNQHPKLNHFSFKSFCTSDSCLSQTDKSLDFSVISKAFSILLNSSNSKAKSLDLQGFNFINSDFLQSVASNKTIRDLSLIGTNPEPFFLNVFPTNKTIRNLYLQNHSTEFFKLIGKYRDNFNLYSITVFTMDSKSIPDYIKLLKLNSLQLKELKVIIFNGSKRDMFQRVINNVLLTVS</sequence>